<dbReference type="Gene3D" id="2.10.109.10">
    <property type="entry name" value="Umud Fragment, subunit A"/>
    <property type="match status" value="1"/>
</dbReference>
<keyword evidence="5" id="KW-0472">Membrane</keyword>
<dbReference type="GO" id="GO:0042720">
    <property type="term" value="C:mitochondrial inner membrane peptidase complex"/>
    <property type="evidence" value="ECO:0007669"/>
    <property type="project" value="TreeGrafter"/>
</dbReference>
<dbReference type="NCBIfam" id="TIGR02227">
    <property type="entry name" value="sigpep_I_bact"/>
    <property type="match status" value="1"/>
</dbReference>
<evidence type="ECO:0000313" key="11">
    <source>
        <dbReference type="Proteomes" id="UP000700596"/>
    </source>
</evidence>
<evidence type="ECO:0000256" key="6">
    <source>
        <dbReference type="ARBA" id="ARBA00038445"/>
    </source>
</evidence>
<proteinExistence type="inferred from homology"/>
<dbReference type="PANTHER" id="PTHR12383">
    <property type="entry name" value="PROTEASE FAMILY S26 MITOCHONDRIAL INNER MEMBRANE PROTEASE-RELATED"/>
    <property type="match status" value="1"/>
</dbReference>
<dbReference type="EC" id="3.4.21.-" evidence="8"/>
<keyword evidence="4 8" id="KW-0496">Mitochondrion</keyword>
<organism evidence="10 11">
    <name type="scientific">Dendryphion nanum</name>
    <dbReference type="NCBI Taxonomy" id="256645"/>
    <lineage>
        <taxon>Eukaryota</taxon>
        <taxon>Fungi</taxon>
        <taxon>Dikarya</taxon>
        <taxon>Ascomycota</taxon>
        <taxon>Pezizomycotina</taxon>
        <taxon>Dothideomycetes</taxon>
        <taxon>Pleosporomycetidae</taxon>
        <taxon>Pleosporales</taxon>
        <taxon>Torulaceae</taxon>
        <taxon>Dendryphion</taxon>
    </lineage>
</organism>
<dbReference type="InterPro" id="IPR052064">
    <property type="entry name" value="Mito_IMP1_subunit"/>
</dbReference>
<keyword evidence="8" id="KW-0645">Protease</keyword>
<keyword evidence="3 8" id="KW-0378">Hydrolase</keyword>
<dbReference type="PANTHER" id="PTHR12383:SF16">
    <property type="entry name" value="MITOCHONDRIAL INNER MEMBRANE PROTEASE SUBUNIT 1"/>
    <property type="match status" value="1"/>
</dbReference>
<keyword evidence="11" id="KW-1185">Reference proteome</keyword>
<keyword evidence="2 8" id="KW-0999">Mitochondrion inner membrane</keyword>
<feature type="active site" evidence="7">
    <location>
        <position position="29"/>
    </location>
</feature>
<evidence type="ECO:0000256" key="2">
    <source>
        <dbReference type="ARBA" id="ARBA00022792"/>
    </source>
</evidence>
<dbReference type="Pfam" id="PF10502">
    <property type="entry name" value="Peptidase_S26"/>
    <property type="match status" value="1"/>
</dbReference>
<evidence type="ECO:0000313" key="10">
    <source>
        <dbReference type="EMBL" id="KAH7132582.1"/>
    </source>
</evidence>
<evidence type="ECO:0000256" key="5">
    <source>
        <dbReference type="ARBA" id="ARBA00023136"/>
    </source>
</evidence>
<protein>
    <recommendedName>
        <fullName evidence="8">Mitochondrial inner membrane protease subunit</fullName>
        <ecNumber evidence="8">3.4.21.-</ecNumber>
    </recommendedName>
</protein>
<evidence type="ECO:0000259" key="9">
    <source>
        <dbReference type="Pfam" id="PF10502"/>
    </source>
</evidence>
<evidence type="ECO:0000256" key="3">
    <source>
        <dbReference type="ARBA" id="ARBA00022801"/>
    </source>
</evidence>
<dbReference type="InterPro" id="IPR019533">
    <property type="entry name" value="Peptidase_S26"/>
</dbReference>
<dbReference type="PRINTS" id="PR00727">
    <property type="entry name" value="LEADERPTASE"/>
</dbReference>
<dbReference type="CDD" id="cd06530">
    <property type="entry name" value="S26_SPase_I"/>
    <property type="match status" value="1"/>
</dbReference>
<feature type="domain" description="Peptidase S26" evidence="9">
    <location>
        <begin position="10"/>
        <end position="152"/>
    </location>
</feature>
<reference evidence="10" key="1">
    <citation type="journal article" date="2021" name="Nat. Commun.">
        <title>Genetic determinants of endophytism in the Arabidopsis root mycobiome.</title>
        <authorList>
            <person name="Mesny F."/>
            <person name="Miyauchi S."/>
            <person name="Thiergart T."/>
            <person name="Pickel B."/>
            <person name="Atanasova L."/>
            <person name="Karlsson M."/>
            <person name="Huettel B."/>
            <person name="Barry K.W."/>
            <person name="Haridas S."/>
            <person name="Chen C."/>
            <person name="Bauer D."/>
            <person name="Andreopoulos W."/>
            <person name="Pangilinan J."/>
            <person name="LaButti K."/>
            <person name="Riley R."/>
            <person name="Lipzen A."/>
            <person name="Clum A."/>
            <person name="Drula E."/>
            <person name="Henrissat B."/>
            <person name="Kohler A."/>
            <person name="Grigoriev I.V."/>
            <person name="Martin F.M."/>
            <person name="Hacquard S."/>
        </authorList>
    </citation>
    <scope>NUCLEOTIDE SEQUENCE</scope>
    <source>
        <strain evidence="10">MPI-CAGE-CH-0243</strain>
    </source>
</reference>
<evidence type="ECO:0000256" key="7">
    <source>
        <dbReference type="PIRSR" id="PIRSR600223-1"/>
    </source>
</evidence>
<feature type="active site" evidence="7">
    <location>
        <position position="76"/>
    </location>
</feature>
<accession>A0A9P9E8M5</accession>
<comment type="subcellular location">
    <subcellularLocation>
        <location evidence="1 8">Mitochondrion inner membrane</location>
    </subcellularLocation>
</comment>
<dbReference type="OrthoDB" id="308440at2759"/>
<gene>
    <name evidence="10" type="ORF">B0J11DRAFT_231127</name>
</gene>
<dbReference type="SUPFAM" id="SSF51306">
    <property type="entry name" value="LexA/Signal peptidase"/>
    <property type="match status" value="1"/>
</dbReference>
<dbReference type="Proteomes" id="UP000700596">
    <property type="component" value="Unassembled WGS sequence"/>
</dbReference>
<comment type="caution">
    <text evidence="10">The sequence shown here is derived from an EMBL/GenBank/DDBJ whole genome shotgun (WGS) entry which is preliminary data.</text>
</comment>
<comment type="similarity">
    <text evidence="6">Belongs to the peptidase S26 family. IMP1 subfamily.</text>
</comment>
<dbReference type="EMBL" id="JAGMWT010000003">
    <property type="protein sequence ID" value="KAH7132582.1"/>
    <property type="molecule type" value="Genomic_DNA"/>
</dbReference>
<evidence type="ECO:0000256" key="1">
    <source>
        <dbReference type="ARBA" id="ARBA00004273"/>
    </source>
</evidence>
<name>A0A9P9E8M5_9PLEO</name>
<evidence type="ECO:0000256" key="4">
    <source>
        <dbReference type="ARBA" id="ARBA00023128"/>
    </source>
</evidence>
<dbReference type="AlphaFoldDB" id="A0A9P9E8M5"/>
<dbReference type="InterPro" id="IPR000223">
    <property type="entry name" value="Pept_S26A_signal_pept_1"/>
</dbReference>
<dbReference type="GO" id="GO:0004252">
    <property type="term" value="F:serine-type endopeptidase activity"/>
    <property type="evidence" value="ECO:0007669"/>
    <property type="project" value="InterPro"/>
</dbReference>
<dbReference type="GO" id="GO:0006465">
    <property type="term" value="P:signal peptide processing"/>
    <property type="evidence" value="ECO:0007669"/>
    <property type="project" value="InterPro"/>
</dbReference>
<dbReference type="GO" id="GO:0006627">
    <property type="term" value="P:protein processing involved in protein targeting to mitochondrion"/>
    <property type="evidence" value="ECO:0007669"/>
    <property type="project" value="TreeGrafter"/>
</dbReference>
<dbReference type="InterPro" id="IPR036286">
    <property type="entry name" value="LexA/Signal_pep-like_sf"/>
</dbReference>
<evidence type="ECO:0000256" key="8">
    <source>
        <dbReference type="RuleBase" id="RU362041"/>
    </source>
</evidence>
<sequence>MMILRYQLFLACHIGWKYFYSVQYTQGISMVPTIPHSHGASPMVLISKLYGRGRNVKVGDIVLFTHPIKPQENGAKRIVGMPGDYVCVVSPGKTDDDVEDGDIVKSEVREEMIQVPEGHCWVIGDNMEWSRDSRLFGPLPLALVKGKVLGVWLPWLRFKWFSNPLVEVQNRESKTIIIH</sequence>